<organism evidence="2 3">
    <name type="scientific">Petromyzon marinus</name>
    <name type="common">Sea lamprey</name>
    <dbReference type="NCBI Taxonomy" id="7757"/>
    <lineage>
        <taxon>Eukaryota</taxon>
        <taxon>Metazoa</taxon>
        <taxon>Chordata</taxon>
        <taxon>Craniata</taxon>
        <taxon>Vertebrata</taxon>
        <taxon>Cyclostomata</taxon>
        <taxon>Hyperoartia</taxon>
        <taxon>Petromyzontiformes</taxon>
        <taxon>Petromyzontidae</taxon>
        <taxon>Petromyzon</taxon>
    </lineage>
</organism>
<proteinExistence type="predicted"/>
<protein>
    <submittedName>
        <fullName evidence="3">Uncharacterized protein LOC116952988</fullName>
    </submittedName>
</protein>
<dbReference type="KEGG" id="pmrn:116952988"/>
<gene>
    <name evidence="3" type="primary">LOC116952988</name>
</gene>
<evidence type="ECO:0000313" key="3">
    <source>
        <dbReference type="RefSeq" id="XP_032828665.1"/>
    </source>
</evidence>
<evidence type="ECO:0000256" key="1">
    <source>
        <dbReference type="SAM" id="MobiDB-lite"/>
    </source>
</evidence>
<feature type="compositionally biased region" description="Basic and acidic residues" evidence="1">
    <location>
        <begin position="102"/>
        <end position="111"/>
    </location>
</feature>
<feature type="compositionally biased region" description="Pro residues" evidence="1">
    <location>
        <begin position="26"/>
        <end position="43"/>
    </location>
</feature>
<feature type="region of interest" description="Disordered" evidence="1">
    <location>
        <begin position="23"/>
        <end position="111"/>
    </location>
</feature>
<sequence length="111" mass="12036">MNQVTRLDAHAHLSVSTCRAVITLTPPHPPDTPRPPPSNPTPNAPSATALYKSPRSATSGRLGDDALPSRLPEKRNPEQTFSHGQAFEVRREGQGQALQGQEEGRELQLVI</sequence>
<keyword evidence="2" id="KW-1185">Reference proteome</keyword>
<reference evidence="3" key="1">
    <citation type="submission" date="2025-08" db="UniProtKB">
        <authorList>
            <consortium name="RefSeq"/>
        </authorList>
    </citation>
    <scope>IDENTIFICATION</scope>
    <source>
        <tissue evidence="3">Sperm</tissue>
    </source>
</reference>
<accession>A0AAJ7XBW5</accession>
<dbReference type="Proteomes" id="UP001318040">
    <property type="component" value="Chromosome 49"/>
</dbReference>
<dbReference type="AlphaFoldDB" id="A0AAJ7XBW5"/>
<evidence type="ECO:0000313" key="2">
    <source>
        <dbReference type="Proteomes" id="UP001318040"/>
    </source>
</evidence>
<name>A0AAJ7XBW5_PETMA</name>
<dbReference type="GeneID" id="116952988"/>
<dbReference type="RefSeq" id="XP_032828665.1">
    <property type="nucleotide sequence ID" value="XM_032972774.1"/>
</dbReference>